<evidence type="ECO:0000313" key="7">
    <source>
        <dbReference type="Proteomes" id="UP000253664"/>
    </source>
</evidence>
<keyword evidence="7" id="KW-1185">Reference proteome</keyword>
<evidence type="ECO:0000256" key="2">
    <source>
        <dbReference type="ARBA" id="ARBA00023002"/>
    </source>
</evidence>
<comment type="similarity">
    <text evidence="1">Belongs to the Gfo/Idh/MocA family.</text>
</comment>
<dbReference type="STRING" id="1330021.A0A367LRX0"/>
<dbReference type="OrthoDB" id="2129491at2759"/>
<feature type="region of interest" description="Disordered" evidence="3">
    <location>
        <begin position="265"/>
        <end position="287"/>
    </location>
</feature>
<evidence type="ECO:0000256" key="3">
    <source>
        <dbReference type="SAM" id="MobiDB-lite"/>
    </source>
</evidence>
<dbReference type="AlphaFoldDB" id="A0A367LRX0"/>
<evidence type="ECO:0000313" key="6">
    <source>
        <dbReference type="EMBL" id="RCI17194.1"/>
    </source>
</evidence>
<evidence type="ECO:0008006" key="8">
    <source>
        <dbReference type="Google" id="ProtNLM"/>
    </source>
</evidence>
<gene>
    <name evidence="6" type="ORF">L249_1840</name>
</gene>
<dbReference type="Gene3D" id="3.40.50.720">
    <property type="entry name" value="NAD(P)-binding Rossmann-like Domain"/>
    <property type="match status" value="1"/>
</dbReference>
<proteinExistence type="inferred from homology"/>
<dbReference type="PANTHER" id="PTHR43708">
    <property type="entry name" value="CONSERVED EXPRESSED OXIDOREDUCTASE (EUROFUNG)"/>
    <property type="match status" value="1"/>
</dbReference>
<dbReference type="SUPFAM" id="SSF51735">
    <property type="entry name" value="NAD(P)-binding Rossmann-fold domains"/>
    <property type="match status" value="1"/>
</dbReference>
<dbReference type="InterPro" id="IPR000683">
    <property type="entry name" value="Gfo/Idh/MocA-like_OxRdtase_N"/>
</dbReference>
<dbReference type="GO" id="GO:0016491">
    <property type="term" value="F:oxidoreductase activity"/>
    <property type="evidence" value="ECO:0007669"/>
    <property type="project" value="UniProtKB-KW"/>
</dbReference>
<feature type="compositionally biased region" description="Basic and acidic residues" evidence="3">
    <location>
        <begin position="278"/>
        <end position="287"/>
    </location>
</feature>
<evidence type="ECO:0000259" key="4">
    <source>
        <dbReference type="Pfam" id="PF01408"/>
    </source>
</evidence>
<sequence>MDSGKVFDVGIIGYGLSAKVFHIPFIAATPQLRLHAIVQRTPTEANSAPDDYPEARHYGDVDHLLMDADVDLVVVTTPPDSHFSLTKAALQAGKHVLTEKPFVPTAAEADQLIALAREKKLLLCVYQNRRWDGDFLAVHHLVANQTLGRIVDFDSHFDRYRPIAPAASWKGDLDLASGGGAVFDLGSHLVDQIYMLFGMPRSVRGRLRSQRRACLDVVSPDSMTAELTYADGMLAHVRTSVLSPETSQLRFWIRGERGSFRKLDLDPQEDQLKAGSKPTDDDFGREDPNRMRLVLVGDDGVGREADMPVVEAKTYRDFYAALGRALESGCEDDLPVRAEEVRHVLRILEAIVESAKKGEDVVVLA</sequence>
<dbReference type="PANTHER" id="PTHR43708:SF5">
    <property type="entry name" value="CONSERVED EXPRESSED OXIDOREDUCTASE (EUROFUNG)-RELATED"/>
    <property type="match status" value="1"/>
</dbReference>
<dbReference type="InterPro" id="IPR055170">
    <property type="entry name" value="GFO_IDH_MocA-like_dom"/>
</dbReference>
<dbReference type="InterPro" id="IPR036291">
    <property type="entry name" value="NAD(P)-bd_dom_sf"/>
</dbReference>
<dbReference type="Pfam" id="PF22725">
    <property type="entry name" value="GFO_IDH_MocA_C3"/>
    <property type="match status" value="1"/>
</dbReference>
<evidence type="ECO:0000256" key="1">
    <source>
        <dbReference type="ARBA" id="ARBA00010928"/>
    </source>
</evidence>
<name>A0A367LRX0_9HYPO</name>
<comment type="caution">
    <text evidence="6">The sequence shown here is derived from an EMBL/GenBank/DDBJ whole genome shotgun (WGS) entry which is preliminary data.</text>
</comment>
<protein>
    <recommendedName>
        <fullName evidence="8">Gfo/Idh/MocA-like oxidoreductase N-terminal domain-containing protein</fullName>
    </recommendedName>
</protein>
<organism evidence="6 7">
    <name type="scientific">Ophiocordyceps polyrhachis-furcata BCC 54312</name>
    <dbReference type="NCBI Taxonomy" id="1330021"/>
    <lineage>
        <taxon>Eukaryota</taxon>
        <taxon>Fungi</taxon>
        <taxon>Dikarya</taxon>
        <taxon>Ascomycota</taxon>
        <taxon>Pezizomycotina</taxon>
        <taxon>Sordariomycetes</taxon>
        <taxon>Hypocreomycetidae</taxon>
        <taxon>Hypocreales</taxon>
        <taxon>Ophiocordycipitaceae</taxon>
        <taxon>Ophiocordyceps</taxon>
    </lineage>
</organism>
<dbReference type="EMBL" id="LKCN02000001">
    <property type="protein sequence ID" value="RCI17194.1"/>
    <property type="molecule type" value="Genomic_DNA"/>
</dbReference>
<feature type="domain" description="GFO/IDH/MocA-like oxidoreductase" evidence="5">
    <location>
        <begin position="135"/>
        <end position="261"/>
    </location>
</feature>
<dbReference type="InterPro" id="IPR051317">
    <property type="entry name" value="Gfo/Idh/MocA_oxidoreduct"/>
</dbReference>
<dbReference type="SUPFAM" id="SSF55347">
    <property type="entry name" value="Glyceraldehyde-3-phosphate dehydrogenase-like, C-terminal domain"/>
    <property type="match status" value="1"/>
</dbReference>
<feature type="domain" description="Gfo/Idh/MocA-like oxidoreductase N-terminal" evidence="4">
    <location>
        <begin position="7"/>
        <end position="126"/>
    </location>
</feature>
<reference evidence="6 7" key="1">
    <citation type="journal article" date="2015" name="BMC Genomics">
        <title>Insights from the genome of Ophiocordyceps polyrhachis-furcata to pathogenicity and host specificity in insect fungi.</title>
        <authorList>
            <person name="Wichadakul D."/>
            <person name="Kobmoo N."/>
            <person name="Ingsriswang S."/>
            <person name="Tangphatsornruang S."/>
            <person name="Chantasingh D."/>
            <person name="Luangsa-ard J.J."/>
            <person name="Eurwilaichitr L."/>
        </authorList>
    </citation>
    <scope>NUCLEOTIDE SEQUENCE [LARGE SCALE GENOMIC DNA]</scope>
    <source>
        <strain evidence="6 7">BCC 54312</strain>
    </source>
</reference>
<dbReference type="GO" id="GO:0000166">
    <property type="term" value="F:nucleotide binding"/>
    <property type="evidence" value="ECO:0007669"/>
    <property type="project" value="InterPro"/>
</dbReference>
<accession>A0A367LRX0</accession>
<dbReference type="Gene3D" id="3.30.360.10">
    <property type="entry name" value="Dihydrodipicolinate Reductase, domain 2"/>
    <property type="match status" value="1"/>
</dbReference>
<evidence type="ECO:0000259" key="5">
    <source>
        <dbReference type="Pfam" id="PF22725"/>
    </source>
</evidence>
<dbReference type="Pfam" id="PF01408">
    <property type="entry name" value="GFO_IDH_MocA"/>
    <property type="match status" value="1"/>
</dbReference>
<keyword evidence="2" id="KW-0560">Oxidoreductase</keyword>
<dbReference type="Proteomes" id="UP000253664">
    <property type="component" value="Unassembled WGS sequence"/>
</dbReference>